<keyword evidence="10" id="KW-1185">Reference proteome</keyword>
<evidence type="ECO:0000256" key="4">
    <source>
        <dbReference type="ARBA" id="ARBA00022679"/>
    </source>
</evidence>
<organism evidence="9 10">
    <name type="scientific">Rhodanobacter glycinis</name>
    <dbReference type="NCBI Taxonomy" id="582702"/>
    <lineage>
        <taxon>Bacteria</taxon>
        <taxon>Pseudomonadati</taxon>
        <taxon>Pseudomonadota</taxon>
        <taxon>Gammaproteobacteria</taxon>
        <taxon>Lysobacterales</taxon>
        <taxon>Rhodanobacteraceae</taxon>
        <taxon>Rhodanobacter</taxon>
    </lineage>
</organism>
<evidence type="ECO:0000256" key="8">
    <source>
        <dbReference type="SAM" id="Phobius"/>
    </source>
</evidence>
<sequence>MHAANPTERNRWRWPMALLIITFFALALRWYYVSTAVIYEPVRGDARQYFAYAWNLVHHGTFSKSPPGAVSIVPDNYRDPGYPLFLAIWMKALGAGNAWYATVLLCQALLGALTVTAAVQLGKHWLSTRWAIGAGLLMAVWPHSIAIDGYLLTETLFGFLCTVGLLLWGNACQHKNHWLAAAAGLTFGAAALTNAILLPFGIILAAFLAWRMPALRKICLTLTIASLLLPASWSFRNIHIQNSALDSSSRDRAAQNLVQGSWPSYHSAWRQSILGNTAAKAGARTTLGAINKEYETLRAAPIQGAKEIAQRLGIHPLRYAAWYLLQKPYDLWDWDIQIGQGDIYPYPTLNSPFQTNVVWLALEIICRTFNPLLMLLALAGLLYAMVKRYSPSLPCKQPNQAALIASACLLAFATLVYTALQSEPRYSIPFRSLEILLATTTAAKIIAWRQQRET</sequence>
<keyword evidence="3 9" id="KW-0328">Glycosyltransferase</keyword>
<feature type="transmembrane region" description="Helical" evidence="8">
    <location>
        <begin position="369"/>
        <end position="386"/>
    </location>
</feature>
<evidence type="ECO:0000256" key="5">
    <source>
        <dbReference type="ARBA" id="ARBA00022692"/>
    </source>
</evidence>
<gene>
    <name evidence="9" type="ORF">SAMN05192579_10587</name>
</gene>
<feature type="transmembrane region" description="Helical" evidence="8">
    <location>
        <begin position="126"/>
        <end position="144"/>
    </location>
</feature>
<keyword evidence="2" id="KW-1003">Cell membrane</keyword>
<keyword evidence="7 8" id="KW-0472">Membrane</keyword>
<reference evidence="10" key="1">
    <citation type="submission" date="2016-10" db="EMBL/GenBank/DDBJ databases">
        <authorList>
            <person name="Varghese N."/>
            <person name="Submissions S."/>
        </authorList>
    </citation>
    <scope>NUCLEOTIDE SEQUENCE [LARGE SCALE GENOMIC DNA]</scope>
    <source>
        <strain evidence="10">MO64</strain>
    </source>
</reference>
<evidence type="ECO:0000256" key="3">
    <source>
        <dbReference type="ARBA" id="ARBA00022676"/>
    </source>
</evidence>
<dbReference type="AlphaFoldDB" id="A0A1I4BHD2"/>
<feature type="transmembrane region" description="Helical" evidence="8">
    <location>
        <begin position="12"/>
        <end position="32"/>
    </location>
</feature>
<name>A0A1I4BHD2_9GAMM</name>
<dbReference type="InterPro" id="IPR050297">
    <property type="entry name" value="LipidA_mod_glycosyltrf_83"/>
</dbReference>
<feature type="transmembrane region" description="Helical" evidence="8">
    <location>
        <begin position="98"/>
        <end position="119"/>
    </location>
</feature>
<comment type="subcellular location">
    <subcellularLocation>
        <location evidence="1">Cell membrane</location>
        <topology evidence="1">Multi-pass membrane protein</topology>
    </subcellularLocation>
</comment>
<proteinExistence type="predicted"/>
<feature type="transmembrane region" description="Helical" evidence="8">
    <location>
        <begin position="401"/>
        <end position="420"/>
    </location>
</feature>
<dbReference type="PANTHER" id="PTHR33908">
    <property type="entry name" value="MANNOSYLTRANSFERASE YKCB-RELATED"/>
    <property type="match status" value="1"/>
</dbReference>
<feature type="transmembrane region" description="Helical" evidence="8">
    <location>
        <begin position="150"/>
        <end position="168"/>
    </location>
</feature>
<evidence type="ECO:0000256" key="7">
    <source>
        <dbReference type="ARBA" id="ARBA00023136"/>
    </source>
</evidence>
<evidence type="ECO:0000256" key="2">
    <source>
        <dbReference type="ARBA" id="ARBA00022475"/>
    </source>
</evidence>
<protein>
    <submittedName>
        <fullName evidence="9">Dolichyl-phosphate-mannose-protein mannosyltransferase</fullName>
    </submittedName>
</protein>
<feature type="transmembrane region" description="Helical" evidence="8">
    <location>
        <begin position="180"/>
        <end position="208"/>
    </location>
</feature>
<keyword evidence="6 8" id="KW-1133">Transmembrane helix</keyword>
<dbReference type="Proteomes" id="UP000198725">
    <property type="component" value="Unassembled WGS sequence"/>
</dbReference>
<keyword evidence="5 8" id="KW-0812">Transmembrane</keyword>
<evidence type="ECO:0000256" key="1">
    <source>
        <dbReference type="ARBA" id="ARBA00004651"/>
    </source>
</evidence>
<dbReference type="EMBL" id="FOSR01000005">
    <property type="protein sequence ID" value="SFK67700.1"/>
    <property type="molecule type" value="Genomic_DNA"/>
</dbReference>
<evidence type="ECO:0000256" key="6">
    <source>
        <dbReference type="ARBA" id="ARBA00022989"/>
    </source>
</evidence>
<dbReference type="GO" id="GO:0009103">
    <property type="term" value="P:lipopolysaccharide biosynthetic process"/>
    <property type="evidence" value="ECO:0007669"/>
    <property type="project" value="UniProtKB-ARBA"/>
</dbReference>
<accession>A0A1I4BHD2</accession>
<evidence type="ECO:0000313" key="9">
    <source>
        <dbReference type="EMBL" id="SFK67700.1"/>
    </source>
</evidence>
<evidence type="ECO:0000313" key="10">
    <source>
        <dbReference type="Proteomes" id="UP000198725"/>
    </source>
</evidence>
<dbReference type="GO" id="GO:0016763">
    <property type="term" value="F:pentosyltransferase activity"/>
    <property type="evidence" value="ECO:0007669"/>
    <property type="project" value="TreeGrafter"/>
</dbReference>
<keyword evidence="4 9" id="KW-0808">Transferase</keyword>
<dbReference type="GO" id="GO:0005886">
    <property type="term" value="C:plasma membrane"/>
    <property type="evidence" value="ECO:0007669"/>
    <property type="project" value="UniProtKB-SubCell"/>
</dbReference>
<dbReference type="PANTHER" id="PTHR33908:SF11">
    <property type="entry name" value="MEMBRANE PROTEIN"/>
    <property type="match status" value="1"/>
</dbReference>